<keyword evidence="1" id="KW-1133">Transmembrane helix</keyword>
<dbReference type="EMBL" id="AQPX01000020">
    <property type="protein sequence ID" value="EON72033.1"/>
    <property type="molecule type" value="Genomic_DNA"/>
</dbReference>
<name>R7ZD61_LYSSH</name>
<feature type="transmembrane region" description="Helical" evidence="1">
    <location>
        <begin position="93"/>
        <end position="116"/>
    </location>
</feature>
<dbReference type="Proteomes" id="UP000013911">
    <property type="component" value="Unassembled WGS sequence"/>
</dbReference>
<dbReference type="AlphaFoldDB" id="R7ZD61"/>
<dbReference type="eggNOG" id="ENOG502Z7JX">
    <property type="taxonomic scope" value="Bacteria"/>
</dbReference>
<sequence>MSALKKRQNIWLAFLLVVLASNYTLYNTGLGMSILPAESNGVVIGSLIDFLIVIPVLFMLYKRKFSVKQVIILAATGCIVARFIIPLEHLQPFVAVTWVGFAIEGTIILFEILLVASLVRYMPKILTDVRGSVLPDLFSFPKAVERHTSKQPIIQMLCTDFLVLYYACASWKRTARTGLTLHKNSSYIAFQMMLIHAIVIETIGIHWWLHEKSMILSILLLLVNVYSVVYFIADVQAVRLNPVYATHDKLYLSLGLMKRTEFNFENIEELVEDKELLQGKLSKDTIDFIARDFGEAYPQFILKMKEPIDVTFMLGITKKYTKVAIKADQVHEFREMLVQGMESNKINM</sequence>
<keyword evidence="1" id="KW-0812">Transmembrane</keyword>
<comment type="caution">
    <text evidence="2">The sequence shown here is derived from an EMBL/GenBank/DDBJ whole genome shotgun (WGS) entry which is preliminary data.</text>
</comment>
<reference evidence="2 3" key="1">
    <citation type="submission" date="2013-04" db="EMBL/GenBank/DDBJ databases">
        <title>Draft genome of the heavy metal tolerant bacterium Lysinibacillus sphaericus strain OT4b.31.</title>
        <authorList>
            <person name="Pena-Montenegro T.D."/>
            <person name="Dussan J."/>
        </authorList>
    </citation>
    <scope>NUCLEOTIDE SEQUENCE [LARGE SCALE GENOMIC DNA]</scope>
    <source>
        <strain evidence="2 3">OT4b.31</strain>
    </source>
</reference>
<evidence type="ECO:0000313" key="3">
    <source>
        <dbReference type="Proteomes" id="UP000013911"/>
    </source>
</evidence>
<keyword evidence="1" id="KW-0472">Membrane</keyword>
<evidence type="ECO:0000313" key="2">
    <source>
        <dbReference type="EMBL" id="EON72033.1"/>
    </source>
</evidence>
<evidence type="ECO:0008006" key="4">
    <source>
        <dbReference type="Google" id="ProtNLM"/>
    </source>
</evidence>
<feature type="transmembrane region" description="Helical" evidence="1">
    <location>
        <begin position="12"/>
        <end position="35"/>
    </location>
</feature>
<dbReference type="PATRIC" id="fig|1285586.5.peg.2836"/>
<feature type="transmembrane region" description="Helical" evidence="1">
    <location>
        <begin position="186"/>
        <end position="208"/>
    </location>
</feature>
<dbReference type="OrthoDB" id="875405at2"/>
<protein>
    <recommendedName>
        <fullName evidence="4">Beta-carotene 15,15'-monooxygenase</fullName>
    </recommendedName>
</protein>
<feature type="transmembrane region" description="Helical" evidence="1">
    <location>
        <begin position="214"/>
        <end position="233"/>
    </location>
</feature>
<evidence type="ECO:0000256" key="1">
    <source>
        <dbReference type="SAM" id="Phobius"/>
    </source>
</evidence>
<accession>R7ZD61</accession>
<gene>
    <name evidence="2" type="ORF">H131_13853</name>
</gene>
<dbReference type="RefSeq" id="WP_010859707.1">
    <property type="nucleotide sequence ID" value="NZ_KB933398.1"/>
</dbReference>
<proteinExistence type="predicted"/>
<feature type="transmembrane region" description="Helical" evidence="1">
    <location>
        <begin position="41"/>
        <end position="61"/>
    </location>
</feature>
<dbReference type="HOGENOM" id="CLU_068838_0_0_9"/>
<feature type="transmembrane region" description="Helical" evidence="1">
    <location>
        <begin position="70"/>
        <end position="87"/>
    </location>
</feature>
<organism evidence="2 3">
    <name type="scientific">Lysinibacillus sphaericus OT4b.31</name>
    <dbReference type="NCBI Taxonomy" id="1285586"/>
    <lineage>
        <taxon>Bacteria</taxon>
        <taxon>Bacillati</taxon>
        <taxon>Bacillota</taxon>
        <taxon>Bacilli</taxon>
        <taxon>Bacillales</taxon>
        <taxon>Bacillaceae</taxon>
        <taxon>Lysinibacillus</taxon>
    </lineage>
</organism>